<dbReference type="Proteomes" id="UP000298061">
    <property type="component" value="Unassembled WGS sequence"/>
</dbReference>
<dbReference type="Pfam" id="PF00078">
    <property type="entry name" value="RVT_1"/>
    <property type="match status" value="1"/>
</dbReference>
<dbReference type="InterPro" id="IPR043128">
    <property type="entry name" value="Rev_trsase/Diguanyl_cyclase"/>
</dbReference>
<dbReference type="STRING" id="135208.A0A4Y9ZNL9"/>
<dbReference type="OrthoDB" id="1750432at2759"/>
<dbReference type="Gene3D" id="3.30.70.270">
    <property type="match status" value="2"/>
</dbReference>
<comment type="caution">
    <text evidence="2">The sequence shown here is derived from an EMBL/GenBank/DDBJ whole genome shotgun (WGS) entry which is preliminary data.</text>
</comment>
<dbReference type="CDD" id="cd01647">
    <property type="entry name" value="RT_LTR"/>
    <property type="match status" value="1"/>
</dbReference>
<dbReference type="AlphaFoldDB" id="A0A4Y9ZNL9"/>
<accession>A0A4Y9ZNL9</accession>
<evidence type="ECO:0000313" key="3">
    <source>
        <dbReference type="Proteomes" id="UP000298061"/>
    </source>
</evidence>
<organism evidence="2 3">
    <name type="scientific">Hericium alpestre</name>
    <dbReference type="NCBI Taxonomy" id="135208"/>
    <lineage>
        <taxon>Eukaryota</taxon>
        <taxon>Fungi</taxon>
        <taxon>Dikarya</taxon>
        <taxon>Basidiomycota</taxon>
        <taxon>Agaricomycotina</taxon>
        <taxon>Agaricomycetes</taxon>
        <taxon>Russulales</taxon>
        <taxon>Hericiaceae</taxon>
        <taxon>Hericium</taxon>
    </lineage>
</organism>
<dbReference type="InterPro" id="IPR000477">
    <property type="entry name" value="RT_dom"/>
</dbReference>
<name>A0A4Y9ZNL9_9AGAM</name>
<dbReference type="InterPro" id="IPR043502">
    <property type="entry name" value="DNA/RNA_pol_sf"/>
</dbReference>
<protein>
    <recommendedName>
        <fullName evidence="1">Reverse transcriptase domain-containing protein</fullName>
    </recommendedName>
</protein>
<keyword evidence="3" id="KW-1185">Reference proteome</keyword>
<dbReference type="SUPFAM" id="SSF56672">
    <property type="entry name" value="DNA/RNA polymerases"/>
    <property type="match status" value="1"/>
</dbReference>
<evidence type="ECO:0000259" key="1">
    <source>
        <dbReference type="Pfam" id="PF00078"/>
    </source>
</evidence>
<dbReference type="EMBL" id="SFCI01001198">
    <property type="protein sequence ID" value="TFY76466.1"/>
    <property type="molecule type" value="Genomic_DNA"/>
</dbReference>
<feature type="domain" description="Reverse transcriptase" evidence="1">
    <location>
        <begin position="2"/>
        <end position="81"/>
    </location>
</feature>
<dbReference type="InterPro" id="IPR051320">
    <property type="entry name" value="Viral_Replic_Matur_Polypro"/>
</dbReference>
<reference evidence="2 3" key="1">
    <citation type="submission" date="2019-02" db="EMBL/GenBank/DDBJ databases">
        <title>Genome sequencing of the rare red list fungi Hericium alpestre (H. flagellum).</title>
        <authorList>
            <person name="Buettner E."/>
            <person name="Kellner H."/>
        </authorList>
    </citation>
    <scope>NUCLEOTIDE SEQUENCE [LARGE SCALE GENOMIC DNA]</scope>
    <source>
        <strain evidence="2 3">DSM 108284</strain>
    </source>
</reference>
<gene>
    <name evidence="2" type="ORF">EWM64_g7547</name>
</gene>
<sequence>MVMFFGLTNSPATFQTMINDLFCDLLATGKVIIYMDNILITTATLQEHCDIIHRVLTILQENDLYLKPEKCTFEASSIEYLRLILEKGMVKMDPVKLTRTKEWPTPKNVQDVRSFLEFGNFYRQFIQGFLTIA</sequence>
<dbReference type="PANTHER" id="PTHR33064:SF37">
    <property type="entry name" value="RIBONUCLEASE H"/>
    <property type="match status" value="1"/>
</dbReference>
<evidence type="ECO:0000313" key="2">
    <source>
        <dbReference type="EMBL" id="TFY76466.1"/>
    </source>
</evidence>
<proteinExistence type="predicted"/>
<dbReference type="PANTHER" id="PTHR33064">
    <property type="entry name" value="POL PROTEIN"/>
    <property type="match status" value="1"/>
</dbReference>